<accession>A0AAN8EW67</accession>
<dbReference type="InterPro" id="IPR000494">
    <property type="entry name" value="Rcpt_L-dom"/>
</dbReference>
<evidence type="ECO:0000256" key="2">
    <source>
        <dbReference type="SAM" id="Phobius"/>
    </source>
</evidence>
<organism evidence="4 5">
    <name type="scientific">Trichostrongylus colubriformis</name>
    <name type="common">Black scour worm</name>
    <dbReference type="NCBI Taxonomy" id="6319"/>
    <lineage>
        <taxon>Eukaryota</taxon>
        <taxon>Metazoa</taxon>
        <taxon>Ecdysozoa</taxon>
        <taxon>Nematoda</taxon>
        <taxon>Chromadorea</taxon>
        <taxon>Rhabditida</taxon>
        <taxon>Rhabditina</taxon>
        <taxon>Rhabditomorpha</taxon>
        <taxon>Strongyloidea</taxon>
        <taxon>Trichostrongylidae</taxon>
        <taxon>Trichostrongylus</taxon>
    </lineage>
</organism>
<dbReference type="PANTHER" id="PTHR21662:SF59">
    <property type="entry name" value="RECEPTOR PROTEIN-TYROSINE KINASE"/>
    <property type="match status" value="1"/>
</dbReference>
<name>A0AAN8EW67_TRICO</name>
<dbReference type="EMBL" id="WIXE01021807">
    <property type="protein sequence ID" value="KAK5968040.1"/>
    <property type="molecule type" value="Genomic_DNA"/>
</dbReference>
<evidence type="ECO:0000259" key="3">
    <source>
        <dbReference type="Pfam" id="PF01030"/>
    </source>
</evidence>
<feature type="region of interest" description="Disordered" evidence="1">
    <location>
        <begin position="287"/>
        <end position="307"/>
    </location>
</feature>
<evidence type="ECO:0000313" key="4">
    <source>
        <dbReference type="EMBL" id="KAK5968040.1"/>
    </source>
</evidence>
<keyword evidence="2" id="KW-0472">Membrane</keyword>
<evidence type="ECO:0000313" key="5">
    <source>
        <dbReference type="Proteomes" id="UP001331761"/>
    </source>
</evidence>
<dbReference type="SUPFAM" id="SSF52058">
    <property type="entry name" value="L domain-like"/>
    <property type="match status" value="2"/>
</dbReference>
<feature type="compositionally biased region" description="Basic and acidic residues" evidence="1">
    <location>
        <begin position="376"/>
        <end position="391"/>
    </location>
</feature>
<dbReference type="Pfam" id="PF01030">
    <property type="entry name" value="Recep_L_domain"/>
    <property type="match status" value="2"/>
</dbReference>
<dbReference type="InterPro" id="IPR053079">
    <property type="entry name" value="SPS2_domain"/>
</dbReference>
<protein>
    <recommendedName>
        <fullName evidence="3">Receptor L-domain domain-containing protein</fullName>
    </recommendedName>
</protein>
<comment type="caution">
    <text evidence="4">The sequence shown here is derived from an EMBL/GenBank/DDBJ whole genome shotgun (WGS) entry which is preliminary data.</text>
</comment>
<feature type="transmembrane region" description="Helical" evidence="2">
    <location>
        <begin position="311"/>
        <end position="335"/>
    </location>
</feature>
<gene>
    <name evidence="4" type="ORF">GCK32_001332</name>
</gene>
<reference evidence="4 5" key="1">
    <citation type="submission" date="2019-10" db="EMBL/GenBank/DDBJ databases">
        <title>Assembly and Annotation for the nematode Trichostrongylus colubriformis.</title>
        <authorList>
            <person name="Martin J."/>
        </authorList>
    </citation>
    <scope>NUCLEOTIDE SEQUENCE [LARGE SCALE GENOMIC DNA]</scope>
    <source>
        <strain evidence="4">G859</strain>
        <tissue evidence="4">Whole worm</tissue>
    </source>
</reference>
<sequence>MDSVSEVPEHFEKLAQIEKLYGHLVVKGNEGIPDLSFLPYLGEIRSSNKKNFALEVHDNQNFVVKGLDSIKLIDGDAKIITEKDTDAPSAFKKHITDVTTGKASFSSRKCRGGQIGAEYLDKIGDSCREIIGDLIIQGLTETPKDIARLAGVEKIHGRLVVKGNTAVKDLSFLTALREISNPISKEPSLEIADNLNFALNGLTSIKKIHGNVYILSEKESDVSSVVKQHITSITDGTATFLVKQKTAGGAQTSKQGTTPSEAPTSIKKIHSGSVKAVTETGVTRTLVPISEQKNASKSEHHGSAKGGGSSAIWIVVILVVIFVLLALAMLGVIFANKYMKKQHNAKPAHKEVSMSHELGVISANKYMKEQQSAKTADTEKTMSRKSRESLE</sequence>
<dbReference type="PANTHER" id="PTHR21662">
    <property type="entry name" value="RECEPTOR PROTEIN-TYROSINE KINASE"/>
    <property type="match status" value="1"/>
</dbReference>
<proteinExistence type="predicted"/>
<keyword evidence="2" id="KW-0812">Transmembrane</keyword>
<dbReference type="AlphaFoldDB" id="A0AAN8EW67"/>
<keyword evidence="2" id="KW-1133">Transmembrane helix</keyword>
<evidence type="ECO:0000256" key="1">
    <source>
        <dbReference type="SAM" id="MobiDB-lite"/>
    </source>
</evidence>
<feature type="region of interest" description="Disordered" evidence="1">
    <location>
        <begin position="368"/>
        <end position="391"/>
    </location>
</feature>
<feature type="domain" description="Receptor L-domain" evidence="3">
    <location>
        <begin position="127"/>
        <end position="214"/>
    </location>
</feature>
<keyword evidence="5" id="KW-1185">Reference proteome</keyword>
<dbReference type="Gene3D" id="3.80.20.20">
    <property type="entry name" value="Receptor L-domain"/>
    <property type="match status" value="2"/>
</dbReference>
<dbReference type="InterPro" id="IPR036941">
    <property type="entry name" value="Rcpt_L-dom_sf"/>
</dbReference>
<dbReference type="Proteomes" id="UP001331761">
    <property type="component" value="Unassembled WGS sequence"/>
</dbReference>
<feature type="domain" description="Receptor L-domain" evidence="3">
    <location>
        <begin position="8"/>
        <end position="75"/>
    </location>
</feature>